<protein>
    <recommendedName>
        <fullName evidence="1">Aminoglycoside phosphotransferase domain-containing protein</fullName>
    </recommendedName>
</protein>
<dbReference type="HOGENOM" id="CLU_021768_3_0_1"/>
<dbReference type="InterPro" id="IPR051678">
    <property type="entry name" value="AGP_Transferase"/>
</dbReference>
<dbReference type="PANTHER" id="PTHR21310">
    <property type="entry name" value="AMINOGLYCOSIDE PHOSPHOTRANSFERASE-RELATED-RELATED"/>
    <property type="match status" value="1"/>
</dbReference>
<dbReference type="InterPro" id="IPR011009">
    <property type="entry name" value="Kinase-like_dom_sf"/>
</dbReference>
<sequence>MSQHEPIVPVPDNKATQHDGARHLAINNSWRYRDFTLLALQSTARFYRCNGPCVPISKHLMVKIGPFVHLTEAATLKIVADKTSIPVPHVYCSLAHKNQAFILMERIRGQTLAEVWDGLSDTERESVLTQLKRMTGDLRAIPSPPGTGIESCVGGSLRDSRIPRCRPRMGPFKTVQVFHFWLRDYLRLEEHGTRQGDGDWQDVKEMVAKQDEPWPAPVFTHEDLNPLNILLYGNRVVGLVDWEFAGWHGKMRLPSSSIHTPEELRMEVTRQRYWGDVF</sequence>
<reference evidence="3" key="1">
    <citation type="journal article" date="2014" name="Genome Announc.">
        <title>Genome sequence and annotation of Acremonium chrysogenum, producer of the beta-lactam antibiotic cephalosporin C.</title>
        <authorList>
            <person name="Terfehr D."/>
            <person name="Dahlmann T.A."/>
            <person name="Specht T."/>
            <person name="Zadra I."/>
            <person name="Kuernsteiner H."/>
            <person name="Kueck U."/>
        </authorList>
    </citation>
    <scope>NUCLEOTIDE SEQUENCE [LARGE SCALE GENOMIC DNA]</scope>
    <source>
        <strain evidence="3">ATCC 11550 / CBS 779.69 / DSM 880 / IAM 14645 / JCM 23072 / IMI 49137</strain>
    </source>
</reference>
<dbReference type="InterPro" id="IPR002575">
    <property type="entry name" value="Aminoglycoside_PTrfase"/>
</dbReference>
<evidence type="ECO:0000313" key="3">
    <source>
        <dbReference type="Proteomes" id="UP000029964"/>
    </source>
</evidence>
<name>A0A086STK4_HAPC1</name>
<organism evidence="2 3">
    <name type="scientific">Hapsidospora chrysogenum (strain ATCC 11550 / CBS 779.69 / DSM 880 / IAM 14645 / JCM 23072 / IMI 49137)</name>
    <name type="common">Acremonium chrysogenum</name>
    <dbReference type="NCBI Taxonomy" id="857340"/>
    <lineage>
        <taxon>Eukaryota</taxon>
        <taxon>Fungi</taxon>
        <taxon>Dikarya</taxon>
        <taxon>Ascomycota</taxon>
        <taxon>Pezizomycotina</taxon>
        <taxon>Sordariomycetes</taxon>
        <taxon>Hypocreomycetidae</taxon>
        <taxon>Hypocreales</taxon>
        <taxon>Bionectriaceae</taxon>
        <taxon>Hapsidospora</taxon>
    </lineage>
</organism>
<dbReference type="CDD" id="cd05120">
    <property type="entry name" value="APH_ChoK_like"/>
    <property type="match status" value="1"/>
</dbReference>
<feature type="domain" description="Aminoglycoside phosphotransferase" evidence="1">
    <location>
        <begin position="72"/>
        <end position="247"/>
    </location>
</feature>
<dbReference type="OrthoDB" id="2906425at2759"/>
<evidence type="ECO:0000259" key="1">
    <source>
        <dbReference type="Pfam" id="PF01636"/>
    </source>
</evidence>
<keyword evidence="3" id="KW-1185">Reference proteome</keyword>
<dbReference type="Pfam" id="PF01636">
    <property type="entry name" value="APH"/>
    <property type="match status" value="1"/>
</dbReference>
<gene>
    <name evidence="2" type="ORF">ACRE_089000</name>
</gene>
<comment type="caution">
    <text evidence="2">The sequence shown here is derived from an EMBL/GenBank/DDBJ whole genome shotgun (WGS) entry which is preliminary data.</text>
</comment>
<evidence type="ECO:0000313" key="2">
    <source>
        <dbReference type="EMBL" id="KFH40436.1"/>
    </source>
</evidence>
<dbReference type="PANTHER" id="PTHR21310:SF55">
    <property type="entry name" value="AMINOGLYCOSIDE PHOSPHOTRANSFERASE DOMAIN-CONTAINING PROTEIN"/>
    <property type="match status" value="1"/>
</dbReference>
<dbReference type="AlphaFoldDB" id="A0A086STK4"/>
<proteinExistence type="predicted"/>
<dbReference type="SUPFAM" id="SSF56112">
    <property type="entry name" value="Protein kinase-like (PK-like)"/>
    <property type="match status" value="1"/>
</dbReference>
<accession>A0A086STK4</accession>
<dbReference type="Proteomes" id="UP000029964">
    <property type="component" value="Unassembled WGS sequence"/>
</dbReference>
<dbReference type="Gene3D" id="3.90.1200.10">
    <property type="match status" value="1"/>
</dbReference>
<dbReference type="STRING" id="857340.A0A086STK4"/>
<dbReference type="EMBL" id="JPKY01000206">
    <property type="protein sequence ID" value="KFH40436.1"/>
    <property type="molecule type" value="Genomic_DNA"/>
</dbReference>